<dbReference type="Proteomes" id="UP000624703">
    <property type="component" value="Unassembled WGS sequence"/>
</dbReference>
<feature type="transmembrane region" description="Helical" evidence="1">
    <location>
        <begin position="292"/>
        <end position="311"/>
    </location>
</feature>
<keyword evidence="1" id="KW-1133">Transmembrane helix</keyword>
<feature type="chain" id="PRO_5035309424" evidence="2">
    <location>
        <begin position="25"/>
        <end position="315"/>
    </location>
</feature>
<reference evidence="3" key="1">
    <citation type="submission" date="2021-01" db="EMBL/GenBank/DDBJ databases">
        <title>Modified the classification status of verrucomicrobia.</title>
        <authorList>
            <person name="Feng X."/>
        </authorList>
    </citation>
    <scope>NUCLEOTIDE SEQUENCE</scope>
    <source>
        <strain evidence="3">_KCTC 22039</strain>
    </source>
</reference>
<dbReference type="AlphaFoldDB" id="A0A8J7SPG9"/>
<organism evidence="3 4">
    <name type="scientific">Persicirhabdus sediminis</name>
    <dbReference type="NCBI Taxonomy" id="454144"/>
    <lineage>
        <taxon>Bacteria</taxon>
        <taxon>Pseudomonadati</taxon>
        <taxon>Verrucomicrobiota</taxon>
        <taxon>Verrucomicrobiia</taxon>
        <taxon>Verrucomicrobiales</taxon>
        <taxon>Verrucomicrobiaceae</taxon>
        <taxon>Persicirhabdus</taxon>
    </lineage>
</organism>
<accession>A0A8J7SPG9</accession>
<dbReference type="InterPro" id="IPR018682">
    <property type="entry name" value="DUF2167_membr"/>
</dbReference>
<evidence type="ECO:0000256" key="2">
    <source>
        <dbReference type="SAM" id="SignalP"/>
    </source>
</evidence>
<dbReference type="EMBL" id="JAENIM010000044">
    <property type="protein sequence ID" value="MBK1792333.1"/>
    <property type="molecule type" value="Genomic_DNA"/>
</dbReference>
<protein>
    <submittedName>
        <fullName evidence="3">DUF2167 domain-containing protein</fullName>
    </submittedName>
</protein>
<sequence>MFKHSLAYISSLSLAMMLAGSSHAADESAEKTTSLLELSSQEANAVAAAATTEVDELDEAEQFLASFTWQKEGPGSLNQWATVDYPTGYLFLDGSDAARFMEAIGNLPDEYVGFVAPESLDWFVLFQFDDCGYVEDTDKSDLDADALLESLQENDAFSNDARRAQGISELFTEGWAVPPRYNESTNNLEWALTLRDSEGNKTVNYMTKLLGRDGIMHVTLVCDPEDLQSVLADYQLIVSGHKYRAGNSYAEYVEGDKLAGYGLNALVAGGALYGASKLGLLAKIGLFFKKGFKLIIVGVIAVGAFFKRLVFGRSE</sequence>
<feature type="signal peptide" evidence="2">
    <location>
        <begin position="1"/>
        <end position="24"/>
    </location>
</feature>
<proteinExistence type="predicted"/>
<keyword evidence="1" id="KW-0472">Membrane</keyword>
<dbReference type="Pfam" id="PF09935">
    <property type="entry name" value="DUF2167"/>
    <property type="match status" value="1"/>
</dbReference>
<dbReference type="RefSeq" id="WP_200312344.1">
    <property type="nucleotide sequence ID" value="NZ_JAENIM010000044.1"/>
</dbReference>
<evidence type="ECO:0000313" key="3">
    <source>
        <dbReference type="EMBL" id="MBK1792333.1"/>
    </source>
</evidence>
<keyword evidence="4" id="KW-1185">Reference proteome</keyword>
<keyword evidence="1" id="KW-0812">Transmembrane</keyword>
<comment type="caution">
    <text evidence="3">The sequence shown here is derived from an EMBL/GenBank/DDBJ whole genome shotgun (WGS) entry which is preliminary data.</text>
</comment>
<evidence type="ECO:0000313" key="4">
    <source>
        <dbReference type="Proteomes" id="UP000624703"/>
    </source>
</evidence>
<evidence type="ECO:0000256" key="1">
    <source>
        <dbReference type="SAM" id="Phobius"/>
    </source>
</evidence>
<gene>
    <name evidence="3" type="ORF">JIN82_14310</name>
</gene>
<keyword evidence="2" id="KW-0732">Signal</keyword>
<name>A0A8J7SPG9_9BACT</name>